<evidence type="ECO:0000256" key="1">
    <source>
        <dbReference type="SAM" id="MobiDB-lite"/>
    </source>
</evidence>
<feature type="non-terminal residue" evidence="2">
    <location>
        <position position="52"/>
    </location>
</feature>
<dbReference type="Proteomes" id="UP000018721">
    <property type="component" value="Unassembled WGS sequence"/>
</dbReference>
<feature type="compositionally biased region" description="Acidic residues" evidence="1">
    <location>
        <begin position="17"/>
        <end position="26"/>
    </location>
</feature>
<keyword evidence="3" id="KW-1185">Reference proteome</keyword>
<gene>
    <name evidence="2" type="ORF">F443_11123</name>
</gene>
<comment type="caution">
    <text evidence="2">The sequence shown here is derived from an EMBL/GenBank/DDBJ whole genome shotgun (WGS) entry which is preliminary data.</text>
</comment>
<reference evidence="2 3" key="1">
    <citation type="submission" date="2013-11" db="EMBL/GenBank/DDBJ databases">
        <title>The Genome Sequence of Phytophthora parasitica P1569.</title>
        <authorList>
            <consortium name="The Broad Institute Genomics Platform"/>
            <person name="Russ C."/>
            <person name="Tyler B."/>
            <person name="Panabieres F."/>
            <person name="Shan W."/>
            <person name="Tripathy S."/>
            <person name="Grunwald N."/>
            <person name="Machado M."/>
            <person name="Johnson C.S."/>
            <person name="Arredondo F."/>
            <person name="Hong C."/>
            <person name="Coffey M."/>
            <person name="Young S.K."/>
            <person name="Zeng Q."/>
            <person name="Gargeya S."/>
            <person name="Fitzgerald M."/>
            <person name="Abouelleil A."/>
            <person name="Alvarado L."/>
            <person name="Chapman S.B."/>
            <person name="Gainer-Dewar J."/>
            <person name="Goldberg J."/>
            <person name="Griggs A."/>
            <person name="Gujja S."/>
            <person name="Hansen M."/>
            <person name="Howarth C."/>
            <person name="Imamovic A."/>
            <person name="Ireland A."/>
            <person name="Larimer J."/>
            <person name="McCowan C."/>
            <person name="Murphy C."/>
            <person name="Pearson M."/>
            <person name="Poon T.W."/>
            <person name="Priest M."/>
            <person name="Roberts A."/>
            <person name="Saif S."/>
            <person name="Shea T."/>
            <person name="Sykes S."/>
            <person name="Wortman J."/>
            <person name="Nusbaum C."/>
            <person name="Birren B."/>
        </authorList>
    </citation>
    <scope>NUCLEOTIDE SEQUENCE [LARGE SCALE GENOMIC DNA]</scope>
    <source>
        <strain evidence="2 3">P1569</strain>
    </source>
</reference>
<accession>V9EZ66</accession>
<dbReference type="EMBL" id="ANIZ01001912">
    <property type="protein sequence ID" value="ETI44156.1"/>
    <property type="molecule type" value="Genomic_DNA"/>
</dbReference>
<protein>
    <submittedName>
        <fullName evidence="2">Uncharacterized protein</fullName>
    </submittedName>
</protein>
<evidence type="ECO:0000313" key="3">
    <source>
        <dbReference type="Proteomes" id="UP000018721"/>
    </source>
</evidence>
<dbReference type="AlphaFoldDB" id="V9EZ66"/>
<organism evidence="2 3">
    <name type="scientific">Phytophthora nicotianae P1569</name>
    <dbReference type="NCBI Taxonomy" id="1317065"/>
    <lineage>
        <taxon>Eukaryota</taxon>
        <taxon>Sar</taxon>
        <taxon>Stramenopiles</taxon>
        <taxon>Oomycota</taxon>
        <taxon>Peronosporomycetes</taxon>
        <taxon>Peronosporales</taxon>
        <taxon>Peronosporaceae</taxon>
        <taxon>Phytophthora</taxon>
    </lineage>
</organism>
<feature type="region of interest" description="Disordered" evidence="1">
    <location>
        <begin position="1"/>
        <end position="27"/>
    </location>
</feature>
<dbReference type="HOGENOM" id="CLU_3093872_0_0_1"/>
<sequence length="52" mass="5448">MTEPLATWRCCDGTSDSSEESDEDMAPTDIAASGTAAEAEEKLENVHGDTTA</sequence>
<proteinExistence type="predicted"/>
<evidence type="ECO:0000313" key="2">
    <source>
        <dbReference type="EMBL" id="ETI44156.1"/>
    </source>
</evidence>
<name>V9EZ66_PHYNI</name>